<keyword evidence="1" id="KW-1133">Transmembrane helix</keyword>
<keyword evidence="1" id="KW-0812">Transmembrane</keyword>
<name>A0A3N6TY76_9GAMM</name>
<proteinExistence type="inferred from homology"/>
<keyword evidence="1" id="KW-0997">Cell inner membrane</keyword>
<organism evidence="4 5">
    <name type="scientific">Erwinia psidii</name>
    <dbReference type="NCBI Taxonomy" id="69224"/>
    <lineage>
        <taxon>Bacteria</taxon>
        <taxon>Pseudomonadati</taxon>
        <taxon>Pseudomonadota</taxon>
        <taxon>Gammaproteobacteria</taxon>
        <taxon>Enterobacterales</taxon>
        <taxon>Erwiniaceae</taxon>
        <taxon>Erwinia</taxon>
    </lineage>
</organism>
<feature type="domain" description="SPOR" evidence="3">
    <location>
        <begin position="169"/>
        <end position="248"/>
    </location>
</feature>
<feature type="compositionally biased region" description="Basic and acidic residues" evidence="2">
    <location>
        <begin position="119"/>
        <end position="131"/>
    </location>
</feature>
<comment type="domain">
    <text evidence="1">The SPOR domain binds septal peptidoglycans and is required to target DedD to the septal ring.</text>
</comment>
<dbReference type="GO" id="GO:0032506">
    <property type="term" value="P:cytokinetic process"/>
    <property type="evidence" value="ECO:0007669"/>
    <property type="project" value="InterPro"/>
</dbReference>
<keyword evidence="1 4" id="KW-0132">Cell division</keyword>
<dbReference type="EMBL" id="RHHM01000001">
    <property type="protein sequence ID" value="RQM40232.1"/>
    <property type="molecule type" value="Genomic_DNA"/>
</dbReference>
<dbReference type="PROSITE" id="PS51724">
    <property type="entry name" value="SPOR"/>
    <property type="match status" value="1"/>
</dbReference>
<keyword evidence="1" id="KW-0131">Cell cycle</keyword>
<evidence type="ECO:0000313" key="5">
    <source>
        <dbReference type="Proteomes" id="UP000279457"/>
    </source>
</evidence>
<dbReference type="AlphaFoldDB" id="A0A3N6TY76"/>
<reference evidence="4 5" key="1">
    <citation type="submission" date="2018-10" db="EMBL/GenBank/DDBJ databases">
        <title>Draft genome sequence for the type isolate of Erwinia psidii, agent causal of bacterial blight in guava (Psidium guajava) and wilt and die-back of Eucalyptus spp.</title>
        <authorList>
            <person name="Hermenegildo P.S."/>
            <person name="Santos S.A."/>
            <person name="Guimaraes L.M.S."/>
            <person name="Vidigal P.M.P."/>
            <person name="Pereira I.C."/>
            <person name="Badel J.L."/>
            <person name="Alfenas-Zerbini P."/>
            <person name="Ferreira M.A.S.V."/>
            <person name="Alfenas A.C."/>
        </authorList>
    </citation>
    <scope>NUCLEOTIDE SEQUENCE [LARGE SCALE GENOMIC DNA]</scope>
    <source>
        <strain evidence="4 5">IBSBF 435</strain>
    </source>
</reference>
<dbReference type="PANTHER" id="PTHR38687">
    <property type="entry name" value="CELL DIVISION PROTEIN DEDD-RELATED"/>
    <property type="match status" value="1"/>
</dbReference>
<feature type="transmembrane region" description="Helical" evidence="1">
    <location>
        <begin position="6"/>
        <end position="27"/>
    </location>
</feature>
<dbReference type="InterPro" id="IPR036680">
    <property type="entry name" value="SPOR-like_sf"/>
</dbReference>
<dbReference type="GO" id="GO:0030428">
    <property type="term" value="C:cell septum"/>
    <property type="evidence" value="ECO:0007669"/>
    <property type="project" value="InterPro"/>
</dbReference>
<keyword evidence="5" id="KW-1185">Reference proteome</keyword>
<dbReference type="GO" id="GO:0032153">
    <property type="term" value="C:cell division site"/>
    <property type="evidence" value="ECO:0007669"/>
    <property type="project" value="TreeGrafter"/>
</dbReference>
<dbReference type="OrthoDB" id="7069135at2"/>
<dbReference type="InterPro" id="IPR032898">
    <property type="entry name" value="DedD"/>
</dbReference>
<sequence>MASKFQNRLVGTVVIVALGVIILPGLLDGKKKHYKEEFAAIPLVPRPGDQQETDGVPPVTQALPAQPPEGAGTALAGHDSGNTSQAESGSTMPQSLNQPALTTPPSVQSSQPAQQQSVEKARPVEKSRPAETVKTQPKPAEKPVEKTRTQPKSEPVEQPESQPAEREQAPGGQAYVVQLGALKNASKVNEVVAKLRLSGYRAFTVPSTPVQGEITRIYVGPDASKAKMQAAVAELKNLSGLAGVVKPYSAR</sequence>
<gene>
    <name evidence="1 4" type="primary">dedD</name>
    <name evidence="4" type="ORF">EB241_01275</name>
</gene>
<evidence type="ECO:0000259" key="3">
    <source>
        <dbReference type="PROSITE" id="PS51724"/>
    </source>
</evidence>
<feature type="compositionally biased region" description="Basic and acidic residues" evidence="2">
    <location>
        <begin position="139"/>
        <end position="148"/>
    </location>
</feature>
<dbReference type="Proteomes" id="UP000279457">
    <property type="component" value="Unassembled WGS sequence"/>
</dbReference>
<feature type="compositionally biased region" description="Polar residues" evidence="2">
    <location>
        <begin position="80"/>
        <end position="103"/>
    </location>
</feature>
<accession>A0A3N6TY76</accession>
<keyword evidence="1" id="KW-1003">Cell membrane</keyword>
<comment type="function">
    <text evidence="1">Non-essential cell division protein that could be required for efficient cell constriction.</text>
</comment>
<dbReference type="HAMAP" id="MF_02022">
    <property type="entry name" value="DedD"/>
    <property type="match status" value="1"/>
</dbReference>
<keyword evidence="1" id="KW-0472">Membrane</keyword>
<dbReference type="InterPro" id="IPR052521">
    <property type="entry name" value="Cell_div_SPOR-domain"/>
</dbReference>
<comment type="caution">
    <text evidence="4">The sequence shown here is derived from an EMBL/GenBank/DDBJ whole genome shotgun (WGS) entry which is preliminary data.</text>
</comment>
<dbReference type="RefSeq" id="WP_124231420.1">
    <property type="nucleotide sequence ID" value="NZ_RHHM01000001.1"/>
</dbReference>
<dbReference type="GO" id="GO:0042834">
    <property type="term" value="F:peptidoglycan binding"/>
    <property type="evidence" value="ECO:0007669"/>
    <property type="project" value="InterPro"/>
</dbReference>
<dbReference type="Pfam" id="PF05036">
    <property type="entry name" value="SPOR"/>
    <property type="match status" value="1"/>
</dbReference>
<comment type="similarity">
    <text evidence="1">Belongs to the DedD family.</text>
</comment>
<feature type="compositionally biased region" description="Low complexity" evidence="2">
    <location>
        <begin position="104"/>
        <end position="118"/>
    </location>
</feature>
<dbReference type="PANTHER" id="PTHR38687:SF1">
    <property type="entry name" value="CELL DIVISION PROTEIN DEDD"/>
    <property type="match status" value="1"/>
</dbReference>
<evidence type="ECO:0000256" key="2">
    <source>
        <dbReference type="SAM" id="MobiDB-lite"/>
    </source>
</evidence>
<dbReference type="Gene3D" id="3.30.70.1070">
    <property type="entry name" value="Sporulation related repeat"/>
    <property type="match status" value="1"/>
</dbReference>
<dbReference type="GO" id="GO:0005886">
    <property type="term" value="C:plasma membrane"/>
    <property type="evidence" value="ECO:0007669"/>
    <property type="project" value="UniProtKB-SubCell"/>
</dbReference>
<protein>
    <recommendedName>
        <fullName evidence="1">Cell division protein DedD</fullName>
    </recommendedName>
</protein>
<evidence type="ECO:0000313" key="4">
    <source>
        <dbReference type="EMBL" id="RQM40232.1"/>
    </source>
</evidence>
<comment type="subcellular location">
    <subcellularLocation>
        <location evidence="1">Cell inner membrane</location>
        <topology evidence="1">Single-pass membrane protein</topology>
    </subcellularLocation>
    <text evidence="1">Localizes at the septal ring.</text>
</comment>
<dbReference type="NCBIfam" id="NF008641">
    <property type="entry name" value="PRK11633.1"/>
    <property type="match status" value="1"/>
</dbReference>
<evidence type="ECO:0000256" key="1">
    <source>
        <dbReference type="HAMAP-Rule" id="MF_02022"/>
    </source>
</evidence>
<dbReference type="InterPro" id="IPR007730">
    <property type="entry name" value="SPOR-like_dom"/>
</dbReference>
<dbReference type="SUPFAM" id="SSF110997">
    <property type="entry name" value="Sporulation related repeat"/>
    <property type="match status" value="1"/>
</dbReference>
<feature type="region of interest" description="Disordered" evidence="2">
    <location>
        <begin position="42"/>
        <end position="172"/>
    </location>
</feature>
<dbReference type="FunFam" id="3.30.70.1070:FF:000001">
    <property type="entry name" value="Cell division protein DedD"/>
    <property type="match status" value="1"/>
</dbReference>